<reference evidence="2 3" key="1">
    <citation type="submission" date="2017-04" db="EMBL/GenBank/DDBJ databases">
        <authorList>
            <person name="Afonso C.L."/>
            <person name="Miller P.J."/>
            <person name="Scott M.A."/>
            <person name="Spackman E."/>
            <person name="Goraichik I."/>
            <person name="Dimitrov K.M."/>
            <person name="Suarez D.L."/>
            <person name="Swayne D.E."/>
        </authorList>
    </citation>
    <scope>NUCLEOTIDE SEQUENCE [LARGE SCALE GENOMIC DNA]</scope>
    <source>
        <strain evidence="2 3">CGMCC 1.12708</strain>
    </source>
</reference>
<protein>
    <submittedName>
        <fullName evidence="2">Uncharacterized protein</fullName>
    </submittedName>
</protein>
<dbReference type="STRING" id="1434700.SAMN06296427_10958"/>
<dbReference type="Proteomes" id="UP000192393">
    <property type="component" value="Unassembled WGS sequence"/>
</dbReference>
<gene>
    <name evidence="2" type="ORF">SAMN06296427_10958</name>
</gene>
<evidence type="ECO:0000313" key="3">
    <source>
        <dbReference type="Proteomes" id="UP000192393"/>
    </source>
</evidence>
<dbReference type="EMBL" id="FWXS01000009">
    <property type="protein sequence ID" value="SMC81294.1"/>
    <property type="molecule type" value="Genomic_DNA"/>
</dbReference>
<evidence type="ECO:0000313" key="2">
    <source>
        <dbReference type="EMBL" id="SMC81294.1"/>
    </source>
</evidence>
<organism evidence="2 3">
    <name type="scientific">Moheibacter sediminis</name>
    <dbReference type="NCBI Taxonomy" id="1434700"/>
    <lineage>
        <taxon>Bacteria</taxon>
        <taxon>Pseudomonadati</taxon>
        <taxon>Bacteroidota</taxon>
        <taxon>Flavobacteriia</taxon>
        <taxon>Flavobacteriales</taxon>
        <taxon>Weeksellaceae</taxon>
        <taxon>Moheibacter</taxon>
    </lineage>
</organism>
<dbReference type="RefSeq" id="WP_084018078.1">
    <property type="nucleotide sequence ID" value="NZ_FWXS01000009.1"/>
</dbReference>
<name>A0A1W2C8I1_9FLAO</name>
<sequence>MRQGDEVARPWGAAWSETEGRSDAKPEAARPDAQINLEMRIWTFNGFIVISIFPIRIRLRIIKFDLILNY</sequence>
<accession>A0A1W2C8I1</accession>
<dbReference type="AlphaFoldDB" id="A0A1W2C8I1"/>
<proteinExistence type="predicted"/>
<feature type="compositionally biased region" description="Basic and acidic residues" evidence="1">
    <location>
        <begin position="18"/>
        <end position="28"/>
    </location>
</feature>
<keyword evidence="3" id="KW-1185">Reference proteome</keyword>
<feature type="region of interest" description="Disordered" evidence="1">
    <location>
        <begin position="1"/>
        <end position="28"/>
    </location>
</feature>
<evidence type="ECO:0000256" key="1">
    <source>
        <dbReference type="SAM" id="MobiDB-lite"/>
    </source>
</evidence>